<keyword evidence="3" id="KW-0808">Transferase</keyword>
<evidence type="ECO:0000256" key="2">
    <source>
        <dbReference type="ARBA" id="ARBA00012483"/>
    </source>
</evidence>
<dbReference type="GO" id="GO:0061630">
    <property type="term" value="F:ubiquitin protein ligase activity"/>
    <property type="evidence" value="ECO:0007669"/>
    <property type="project" value="UniProtKB-EC"/>
</dbReference>
<feature type="domain" description="RING-type" evidence="10">
    <location>
        <begin position="186"/>
        <end position="227"/>
    </location>
</feature>
<proteinExistence type="predicted"/>
<evidence type="ECO:0000256" key="7">
    <source>
        <dbReference type="ARBA" id="ARBA00022833"/>
    </source>
</evidence>
<dbReference type="GO" id="GO:0016567">
    <property type="term" value="P:protein ubiquitination"/>
    <property type="evidence" value="ECO:0007669"/>
    <property type="project" value="TreeGrafter"/>
</dbReference>
<dbReference type="OrthoDB" id="8062037at2759"/>
<dbReference type="PANTHER" id="PTHR15710:SF34">
    <property type="entry name" value="E3 UBIQUITIN-PROTEIN LIGASE RHC1A-RELATED"/>
    <property type="match status" value="1"/>
</dbReference>
<keyword evidence="5 8" id="KW-0863">Zinc-finger</keyword>
<keyword evidence="6" id="KW-0833">Ubl conjugation pathway</keyword>
<feature type="region of interest" description="Disordered" evidence="9">
    <location>
        <begin position="70"/>
        <end position="90"/>
    </location>
</feature>
<feature type="region of interest" description="Disordered" evidence="9">
    <location>
        <begin position="234"/>
        <end position="264"/>
    </location>
</feature>
<keyword evidence="7" id="KW-0862">Zinc</keyword>
<dbReference type="InterPro" id="IPR013083">
    <property type="entry name" value="Znf_RING/FYVE/PHD"/>
</dbReference>
<dbReference type="OMA" id="DMVHVNP"/>
<feature type="compositionally biased region" description="Low complexity" evidence="9">
    <location>
        <begin position="236"/>
        <end position="247"/>
    </location>
</feature>
<sequence>MSRSGNTHWCYQCNSMVNVSARDTSCSRCGGGFVQELEEVNSHGILDLLGVDYDDQSSVRLMETLSAFLSSRSGRSRETDPRGRFPGQGRPVGLGSSPFVVFRGQIPAEMVNNGGMQVIFNGGSGIGLRRLPANFSDYFMDQDLEELIEQLTMSDRRGPPPAPRSAIEAMPTIKISQRHLRVDSHCPVCQEKFEIGTEAREMPCKHIYHCECIVPWLVQHNSCPVCRHQLPTQATSSSIGSSSNRNSTFGNGNPRDGYMNSENQGRRNPFSFVWPFRSGSSNSSHGSPGSSSAAPEHNVPRGYSGWPFFD</sequence>
<gene>
    <name evidence="11" type="ORF">NYM_LOCUS3155</name>
</gene>
<dbReference type="InterPro" id="IPR039525">
    <property type="entry name" value="RNF126-like_zinc-ribbon"/>
</dbReference>
<feature type="compositionally biased region" description="Low complexity" evidence="9">
    <location>
        <begin position="279"/>
        <end position="292"/>
    </location>
</feature>
<dbReference type="EMBL" id="LR721774">
    <property type="protein sequence ID" value="VVV49274.1"/>
    <property type="molecule type" value="Genomic_DNA"/>
</dbReference>
<dbReference type="FunFam" id="3.30.40.10:FF:000022">
    <property type="entry name" value="E3 ubiquitin-protein ligase RING1-like"/>
    <property type="match status" value="1"/>
</dbReference>
<evidence type="ECO:0000256" key="9">
    <source>
        <dbReference type="SAM" id="MobiDB-lite"/>
    </source>
</evidence>
<dbReference type="GO" id="GO:0008270">
    <property type="term" value="F:zinc ion binding"/>
    <property type="evidence" value="ECO:0007669"/>
    <property type="project" value="UniProtKB-KW"/>
</dbReference>
<dbReference type="InterPro" id="IPR001841">
    <property type="entry name" value="Znf_RING"/>
</dbReference>
<name>A0A5K0W835_9MAGN</name>
<dbReference type="SUPFAM" id="SSF57850">
    <property type="entry name" value="RING/U-box"/>
    <property type="match status" value="1"/>
</dbReference>
<dbReference type="SMART" id="SM00184">
    <property type="entry name" value="RING"/>
    <property type="match status" value="1"/>
</dbReference>
<evidence type="ECO:0000256" key="3">
    <source>
        <dbReference type="ARBA" id="ARBA00022679"/>
    </source>
</evidence>
<dbReference type="EC" id="2.3.2.27" evidence="2"/>
<evidence type="ECO:0000256" key="8">
    <source>
        <dbReference type="PROSITE-ProRule" id="PRU00175"/>
    </source>
</evidence>
<organism evidence="11">
    <name type="scientific">Nymphaea colorata</name>
    <name type="common">pocket water lily</name>
    <dbReference type="NCBI Taxonomy" id="210225"/>
    <lineage>
        <taxon>Eukaryota</taxon>
        <taxon>Viridiplantae</taxon>
        <taxon>Streptophyta</taxon>
        <taxon>Embryophyta</taxon>
        <taxon>Tracheophyta</taxon>
        <taxon>Spermatophyta</taxon>
        <taxon>Magnoliopsida</taxon>
        <taxon>Nymphaeales</taxon>
        <taxon>Nymphaeaceae</taxon>
        <taxon>Nymphaea</taxon>
    </lineage>
</organism>
<dbReference type="PROSITE" id="PS50089">
    <property type="entry name" value="ZF_RING_2"/>
    <property type="match status" value="1"/>
</dbReference>
<comment type="catalytic activity">
    <reaction evidence="1">
        <text>S-ubiquitinyl-[E2 ubiquitin-conjugating enzyme]-L-cysteine + [acceptor protein]-L-lysine = [E2 ubiquitin-conjugating enzyme]-L-cysteine + N(6)-ubiquitinyl-[acceptor protein]-L-lysine.</text>
        <dbReference type="EC" id="2.3.2.27"/>
    </reaction>
</comment>
<dbReference type="PANTHER" id="PTHR15710">
    <property type="entry name" value="E3 UBIQUITIN-PROTEIN LIGASE PRAJA"/>
    <property type="match status" value="1"/>
</dbReference>
<evidence type="ECO:0000256" key="1">
    <source>
        <dbReference type="ARBA" id="ARBA00000900"/>
    </source>
</evidence>
<protein>
    <recommendedName>
        <fullName evidence="2">RING-type E3 ubiquitin transferase</fullName>
        <ecNumber evidence="2">2.3.2.27</ecNumber>
    </recommendedName>
</protein>
<feature type="region of interest" description="Disordered" evidence="9">
    <location>
        <begin position="279"/>
        <end position="310"/>
    </location>
</feature>
<dbReference type="GO" id="GO:0005737">
    <property type="term" value="C:cytoplasm"/>
    <property type="evidence" value="ECO:0007669"/>
    <property type="project" value="TreeGrafter"/>
</dbReference>
<evidence type="ECO:0000313" key="11">
    <source>
        <dbReference type="EMBL" id="VVV49274.1"/>
    </source>
</evidence>
<dbReference type="Gene3D" id="3.30.40.10">
    <property type="entry name" value="Zinc/RING finger domain, C3HC4 (zinc finger)"/>
    <property type="match status" value="1"/>
</dbReference>
<keyword evidence="4" id="KW-0479">Metal-binding</keyword>
<evidence type="ECO:0000256" key="4">
    <source>
        <dbReference type="ARBA" id="ARBA00022723"/>
    </source>
</evidence>
<reference evidence="11" key="1">
    <citation type="submission" date="2019-09" db="EMBL/GenBank/DDBJ databases">
        <authorList>
            <person name="Zhang L."/>
        </authorList>
    </citation>
    <scope>NUCLEOTIDE SEQUENCE</scope>
</reference>
<evidence type="ECO:0000256" key="6">
    <source>
        <dbReference type="ARBA" id="ARBA00022786"/>
    </source>
</evidence>
<accession>A0A5K0W835</accession>
<evidence type="ECO:0000256" key="5">
    <source>
        <dbReference type="ARBA" id="ARBA00022771"/>
    </source>
</evidence>
<evidence type="ECO:0000259" key="10">
    <source>
        <dbReference type="PROSITE" id="PS50089"/>
    </source>
</evidence>
<dbReference type="CDD" id="cd16667">
    <property type="entry name" value="RING-H2_RNF126-like"/>
    <property type="match status" value="1"/>
</dbReference>
<dbReference type="Gramene" id="NC1G0182460.1">
    <property type="protein sequence ID" value="NC1G0182460.1:cds"/>
    <property type="gene ID" value="NC1G0182460"/>
</dbReference>
<dbReference type="Pfam" id="PF13639">
    <property type="entry name" value="zf-RING_2"/>
    <property type="match status" value="1"/>
</dbReference>
<dbReference type="AlphaFoldDB" id="A0A5K0W835"/>
<dbReference type="Pfam" id="PF14369">
    <property type="entry name" value="Zn_ribbon_19"/>
    <property type="match status" value="1"/>
</dbReference>